<evidence type="ECO:0000259" key="4">
    <source>
        <dbReference type="Pfam" id="PF02826"/>
    </source>
</evidence>
<dbReference type="RefSeq" id="WP_309941888.1">
    <property type="nucleotide sequence ID" value="NZ_AP025305.1"/>
</dbReference>
<feature type="domain" description="D-isomer specific 2-hydroxyacid dehydrogenase catalytic" evidence="3">
    <location>
        <begin position="3"/>
        <end position="307"/>
    </location>
</feature>
<proteinExistence type="inferred from homology"/>
<comment type="similarity">
    <text evidence="2">Belongs to the D-isomer specific 2-hydroxyacid dehydrogenase family.</text>
</comment>
<keyword evidence="6" id="KW-1185">Reference proteome</keyword>
<evidence type="ECO:0000313" key="5">
    <source>
        <dbReference type="EMBL" id="MDR6241262.1"/>
    </source>
</evidence>
<dbReference type="Pfam" id="PF00389">
    <property type="entry name" value="2-Hacid_dh"/>
    <property type="match status" value="1"/>
</dbReference>
<dbReference type="InterPro" id="IPR006140">
    <property type="entry name" value="D-isomer_DH_NAD-bd"/>
</dbReference>
<sequence length="309" mass="34814">MKILVIDKMHDSITSLLGQKGFEVDYKPKISRSEILDTVHAYDGMVVRSKTPIDKELIDKAVNLKFIARAGAGIDQLDVQELENKGVRIVNAPEGNRDAVGEHTIGMLLCLFNNIVQGDAQVRKGIWDREGNRGVELMGKTVAIIGYGNMGRAFAQRLKCFGCDVLAFDKYKENYSDEYATEATWDEIFQKADILSLHTPLTFETKEMIDSELLNKFAKDIYIINVARGEIAPFSVLEEALKSGKLKGALLDVLENEKLAKLTDDQKENFENLVKRDNVLFSPHVAGWTHESYRKINEVLTEKIAQLFE</sequence>
<evidence type="ECO:0000313" key="6">
    <source>
        <dbReference type="Proteomes" id="UP001185092"/>
    </source>
</evidence>
<name>A0AAE3XQH5_9BACT</name>
<evidence type="ECO:0000259" key="3">
    <source>
        <dbReference type="Pfam" id="PF00389"/>
    </source>
</evidence>
<dbReference type="CDD" id="cd12179">
    <property type="entry name" value="2-Hacid_dh_14"/>
    <property type="match status" value="1"/>
</dbReference>
<dbReference type="SUPFAM" id="SSF52283">
    <property type="entry name" value="Formate/glycerate dehydrogenase catalytic domain-like"/>
    <property type="match status" value="1"/>
</dbReference>
<dbReference type="Pfam" id="PF02826">
    <property type="entry name" value="2-Hacid_dh_C"/>
    <property type="match status" value="1"/>
</dbReference>
<protein>
    <submittedName>
        <fullName evidence="5">D-3-phosphoglycerate dehydrogenase</fullName>
        <ecNumber evidence="5">1.1.1.95</ecNumber>
    </submittedName>
</protein>
<dbReference type="EC" id="1.1.1.95" evidence="5"/>
<feature type="domain" description="D-isomer specific 2-hydroxyacid dehydrogenase NAD-binding" evidence="4">
    <location>
        <begin position="105"/>
        <end position="286"/>
    </location>
</feature>
<gene>
    <name evidence="5" type="ORF">HNQ88_004340</name>
</gene>
<dbReference type="EMBL" id="JAVDQD010000007">
    <property type="protein sequence ID" value="MDR6241262.1"/>
    <property type="molecule type" value="Genomic_DNA"/>
</dbReference>
<dbReference type="InterPro" id="IPR029753">
    <property type="entry name" value="D-isomer_DH_CS"/>
</dbReference>
<dbReference type="PROSITE" id="PS00670">
    <property type="entry name" value="D_2_HYDROXYACID_DH_2"/>
    <property type="match status" value="1"/>
</dbReference>
<accession>A0AAE3XQH5</accession>
<reference evidence="5" key="1">
    <citation type="submission" date="2023-07" db="EMBL/GenBank/DDBJ databases">
        <title>Genomic Encyclopedia of Type Strains, Phase IV (KMG-IV): sequencing the most valuable type-strain genomes for metagenomic binning, comparative biology and taxonomic classification.</title>
        <authorList>
            <person name="Goeker M."/>
        </authorList>
    </citation>
    <scope>NUCLEOTIDE SEQUENCE</scope>
    <source>
        <strain evidence="5">DSM 26174</strain>
    </source>
</reference>
<dbReference type="AlphaFoldDB" id="A0AAE3XQH5"/>
<dbReference type="InterPro" id="IPR006139">
    <property type="entry name" value="D-isomer_2_OHA_DH_cat_dom"/>
</dbReference>
<dbReference type="Gene3D" id="3.40.50.720">
    <property type="entry name" value="NAD(P)-binding Rossmann-like Domain"/>
    <property type="match status" value="2"/>
</dbReference>
<keyword evidence="1 2" id="KW-0560">Oxidoreductase</keyword>
<dbReference type="GO" id="GO:0004617">
    <property type="term" value="F:phosphoglycerate dehydrogenase activity"/>
    <property type="evidence" value="ECO:0007669"/>
    <property type="project" value="UniProtKB-EC"/>
</dbReference>
<dbReference type="GO" id="GO:0051287">
    <property type="term" value="F:NAD binding"/>
    <property type="evidence" value="ECO:0007669"/>
    <property type="project" value="InterPro"/>
</dbReference>
<dbReference type="PANTHER" id="PTHR42938:SF9">
    <property type="entry name" value="FORMATE DEHYDROGENASE 1"/>
    <property type="match status" value="1"/>
</dbReference>
<evidence type="ECO:0000256" key="2">
    <source>
        <dbReference type="RuleBase" id="RU003719"/>
    </source>
</evidence>
<dbReference type="Proteomes" id="UP001185092">
    <property type="component" value="Unassembled WGS sequence"/>
</dbReference>
<dbReference type="PANTHER" id="PTHR42938">
    <property type="entry name" value="FORMATE DEHYDROGENASE 1"/>
    <property type="match status" value="1"/>
</dbReference>
<organism evidence="5 6">
    <name type="scientific">Aureibacter tunicatorum</name>
    <dbReference type="NCBI Taxonomy" id="866807"/>
    <lineage>
        <taxon>Bacteria</taxon>
        <taxon>Pseudomonadati</taxon>
        <taxon>Bacteroidota</taxon>
        <taxon>Cytophagia</taxon>
        <taxon>Cytophagales</taxon>
        <taxon>Persicobacteraceae</taxon>
        <taxon>Aureibacter</taxon>
    </lineage>
</organism>
<evidence type="ECO:0000256" key="1">
    <source>
        <dbReference type="ARBA" id="ARBA00023002"/>
    </source>
</evidence>
<comment type="caution">
    <text evidence="5">The sequence shown here is derived from an EMBL/GenBank/DDBJ whole genome shotgun (WGS) entry which is preliminary data.</text>
</comment>
<dbReference type="InterPro" id="IPR036291">
    <property type="entry name" value="NAD(P)-bd_dom_sf"/>
</dbReference>
<dbReference type="SUPFAM" id="SSF51735">
    <property type="entry name" value="NAD(P)-binding Rossmann-fold domains"/>
    <property type="match status" value="1"/>
</dbReference>